<dbReference type="InterPro" id="IPR017946">
    <property type="entry name" value="PLC-like_Pdiesterase_TIM-brl"/>
</dbReference>
<comment type="caution">
    <text evidence="1">The sequence shown here is derived from an EMBL/GenBank/DDBJ whole genome shotgun (WGS) entry which is preliminary data.</text>
</comment>
<dbReference type="GO" id="GO:0008081">
    <property type="term" value="F:phosphoric diester hydrolase activity"/>
    <property type="evidence" value="ECO:0007669"/>
    <property type="project" value="InterPro"/>
</dbReference>
<protein>
    <recommendedName>
        <fullName evidence="2">GP-PDE domain-containing protein</fullName>
    </recommendedName>
</protein>
<dbReference type="Gene3D" id="3.20.20.190">
    <property type="entry name" value="Phosphatidylinositol (PI) phosphodiesterase"/>
    <property type="match status" value="1"/>
</dbReference>
<proteinExistence type="predicted"/>
<organism evidence="1">
    <name type="scientific">bioreactor metagenome</name>
    <dbReference type="NCBI Taxonomy" id="1076179"/>
    <lineage>
        <taxon>unclassified sequences</taxon>
        <taxon>metagenomes</taxon>
        <taxon>ecological metagenomes</taxon>
    </lineage>
</organism>
<sequence>MKTNNPMYDEATLKRYCDQLCDKIYAAKPPTSTYVLTSFDKRPLKYLKENRPKTELMLIKSEGLSENLLQEANELGIKRVACRIDGTTRGMVQHAKEEGFTVCLWPGTSVEDFLLGVALGGDHLCTDVPLAISKWVKANVSWIKLK</sequence>
<dbReference type="GO" id="GO:0006629">
    <property type="term" value="P:lipid metabolic process"/>
    <property type="evidence" value="ECO:0007669"/>
    <property type="project" value="InterPro"/>
</dbReference>
<dbReference type="EMBL" id="VSSQ01045891">
    <property type="protein sequence ID" value="MPM99818.1"/>
    <property type="molecule type" value="Genomic_DNA"/>
</dbReference>
<dbReference type="AlphaFoldDB" id="A0A645EFC9"/>
<evidence type="ECO:0000313" key="1">
    <source>
        <dbReference type="EMBL" id="MPM99818.1"/>
    </source>
</evidence>
<accession>A0A645EFC9</accession>
<gene>
    <name evidence="1" type="ORF">SDC9_147013</name>
</gene>
<evidence type="ECO:0008006" key="2">
    <source>
        <dbReference type="Google" id="ProtNLM"/>
    </source>
</evidence>
<name>A0A645EFC9_9ZZZZ</name>
<reference evidence="1" key="1">
    <citation type="submission" date="2019-08" db="EMBL/GenBank/DDBJ databases">
        <authorList>
            <person name="Kucharzyk K."/>
            <person name="Murdoch R.W."/>
            <person name="Higgins S."/>
            <person name="Loffler F."/>
        </authorList>
    </citation>
    <scope>NUCLEOTIDE SEQUENCE</scope>
</reference>
<dbReference type="SUPFAM" id="SSF51695">
    <property type="entry name" value="PLC-like phosphodiesterases"/>
    <property type="match status" value="1"/>
</dbReference>